<evidence type="ECO:0000256" key="1">
    <source>
        <dbReference type="SAM" id="MobiDB-lite"/>
    </source>
</evidence>
<evidence type="ECO:0000256" key="2">
    <source>
        <dbReference type="SAM" id="SignalP"/>
    </source>
</evidence>
<accession>A0A5M8PV13</accession>
<evidence type="ECO:0000313" key="3">
    <source>
        <dbReference type="EMBL" id="KAA6412879.1"/>
    </source>
</evidence>
<feature type="chain" id="PRO_5024271817" evidence="2">
    <location>
        <begin position="20"/>
        <end position="589"/>
    </location>
</feature>
<dbReference type="Proteomes" id="UP000324767">
    <property type="component" value="Unassembled WGS sequence"/>
</dbReference>
<feature type="region of interest" description="Disordered" evidence="1">
    <location>
        <begin position="227"/>
        <end position="279"/>
    </location>
</feature>
<dbReference type="OrthoDB" id="25896at2759"/>
<dbReference type="EMBL" id="VXIT01000005">
    <property type="protein sequence ID" value="KAA6412879.1"/>
    <property type="molecule type" value="Genomic_DNA"/>
</dbReference>
<comment type="caution">
    <text evidence="3">The sequence shown here is derived from an EMBL/GenBank/DDBJ whole genome shotgun (WGS) entry which is preliminary data.</text>
</comment>
<protein>
    <submittedName>
        <fullName evidence="3">Uncharacterized protein</fullName>
    </submittedName>
</protein>
<name>A0A5M8PV13_9LECA</name>
<reference evidence="3 4" key="1">
    <citation type="submission" date="2019-09" db="EMBL/GenBank/DDBJ databases">
        <title>The hologenome of the rock-dwelling lichen Lasallia pustulata.</title>
        <authorList>
            <person name="Greshake Tzovaras B."/>
            <person name="Segers F."/>
            <person name="Bicker A."/>
            <person name="Dal Grande F."/>
            <person name="Otte J."/>
            <person name="Hankeln T."/>
            <person name="Schmitt I."/>
            <person name="Ebersberger I."/>
        </authorList>
    </citation>
    <scope>NUCLEOTIDE SEQUENCE [LARGE SCALE GENOMIC DNA]</scope>
    <source>
        <strain evidence="3">A1-1</strain>
    </source>
</reference>
<feature type="region of interest" description="Disordered" evidence="1">
    <location>
        <begin position="297"/>
        <end position="320"/>
    </location>
</feature>
<feature type="compositionally biased region" description="Basic and acidic residues" evidence="1">
    <location>
        <begin position="237"/>
        <end position="253"/>
    </location>
</feature>
<dbReference type="AlphaFoldDB" id="A0A5M8PV13"/>
<keyword evidence="2" id="KW-0732">Signal</keyword>
<gene>
    <name evidence="3" type="ORF">FRX48_03872</name>
</gene>
<proteinExistence type="predicted"/>
<sequence>MSGLELLAVVGCVAAVVSAYKDGSSLVKELMEKRRKKKALKDAQSQADLSTQELEQSLTRGSVVVQDRYNHEFQSLGPQEGRQFADGDMECMDALKNIIIHLQSQVILNLRRAWSEDTFVDFSALQDVSDTSQKEAVLALLKLHQRILIAAPIRHISTKPPSPSPSYGFLAPPTTHRGSSPLSRQTTPQGTPFGRPSRQMTGDTLVDHEMPQHAIFDETDFGPFAATTATGFSTRPRPKDSSRLGRVSEDPKYPEYAPPASTIHEPQNARTAEESETRGELVNEPLAHDAYSIHSVSTLEPDEDPRGRPPSAKSTSILDQDSVEWNPWRTSLISLKRSKPCQKPRNTFFGRNNSAPQEEISTSVFDIPSPQLATRIPELATHNIPMTNRDSATANLQVRSAPPIFAKTRGASAPIVPTNPKPFLPSDANNFGGFCKGAWRLQIGDRKKAMDDRQRPGGMYNNSAYWKCTKCDFEGRMVKDVTGKKSTDSRVALSDDIQYRWEFLFKSHVATKGGGSPMASSYGCVFCCAEGRGTPIFGGIPSLMAHIQEHRERPPSGEIVFRMNCIIGRQARLDEEFDITLPARVTELS</sequence>
<organism evidence="3 4">
    <name type="scientific">Lasallia pustulata</name>
    <dbReference type="NCBI Taxonomy" id="136370"/>
    <lineage>
        <taxon>Eukaryota</taxon>
        <taxon>Fungi</taxon>
        <taxon>Dikarya</taxon>
        <taxon>Ascomycota</taxon>
        <taxon>Pezizomycotina</taxon>
        <taxon>Lecanoromycetes</taxon>
        <taxon>OSLEUM clade</taxon>
        <taxon>Umbilicariomycetidae</taxon>
        <taxon>Umbilicariales</taxon>
        <taxon>Umbilicariaceae</taxon>
        <taxon>Lasallia</taxon>
    </lineage>
</organism>
<evidence type="ECO:0000313" key="4">
    <source>
        <dbReference type="Proteomes" id="UP000324767"/>
    </source>
</evidence>
<feature type="region of interest" description="Disordered" evidence="1">
    <location>
        <begin position="156"/>
        <end position="202"/>
    </location>
</feature>
<feature type="signal peptide" evidence="2">
    <location>
        <begin position="1"/>
        <end position="19"/>
    </location>
</feature>
<feature type="compositionally biased region" description="Polar residues" evidence="1">
    <location>
        <begin position="176"/>
        <end position="190"/>
    </location>
</feature>